<comment type="caution">
    <text evidence="1">The sequence shown here is derived from an EMBL/GenBank/DDBJ whole genome shotgun (WGS) entry which is preliminary data.</text>
</comment>
<dbReference type="AlphaFoldDB" id="A0A0G1J8W5"/>
<protein>
    <submittedName>
        <fullName evidence="1">Uncharacterized protein</fullName>
    </submittedName>
</protein>
<sequence>MPYPAYAGKFIGPTLMYWPAGGLIEPEAEVSLYDLTDKNFIQTILTIDTANSSAANVVFFNPLEPLELNHEYAVRVADVSGAGAFEKTWTFKTQKSSNVDFPNIDQTITYDSRVAWADPTGVEHLVSVPNPGVKDLIDRLQGQIMLAVDYHGEAWYIDPISRLRYYLKDGPTAYEFLRSFGLGITNADLAKIPAEGDIVGGGALAEQLSGRILLQVEEHGEAWYVNPSDLKRYYMADGAEAYRIMRELSLGTMLSWISEIPVGVVE</sequence>
<evidence type="ECO:0000313" key="2">
    <source>
        <dbReference type="Proteomes" id="UP000034154"/>
    </source>
</evidence>
<evidence type="ECO:0000313" key="1">
    <source>
        <dbReference type="EMBL" id="KKT68076.1"/>
    </source>
</evidence>
<proteinExistence type="predicted"/>
<gene>
    <name evidence="1" type="ORF">UW63_C0088G0001</name>
</gene>
<organism evidence="1 2">
    <name type="scientific">Candidatus Uhrbacteria bacterium GW2011_GWF2_44_350</name>
    <dbReference type="NCBI Taxonomy" id="1619000"/>
    <lineage>
        <taxon>Bacteria</taxon>
        <taxon>Candidatus Uhriibacteriota</taxon>
    </lineage>
</organism>
<dbReference type="Proteomes" id="UP000034154">
    <property type="component" value="Unassembled WGS sequence"/>
</dbReference>
<dbReference type="EMBL" id="LCJB01000088">
    <property type="protein sequence ID" value="KKT68076.1"/>
    <property type="molecule type" value="Genomic_DNA"/>
</dbReference>
<feature type="non-terminal residue" evidence="1">
    <location>
        <position position="1"/>
    </location>
</feature>
<name>A0A0G1J8W5_9BACT</name>
<reference evidence="1 2" key="1">
    <citation type="journal article" date="2015" name="Nature">
        <title>rRNA introns, odd ribosomes, and small enigmatic genomes across a large radiation of phyla.</title>
        <authorList>
            <person name="Brown C.T."/>
            <person name="Hug L.A."/>
            <person name="Thomas B.C."/>
            <person name="Sharon I."/>
            <person name="Castelle C.J."/>
            <person name="Singh A."/>
            <person name="Wilkins M.J."/>
            <person name="Williams K.H."/>
            <person name="Banfield J.F."/>
        </authorList>
    </citation>
    <scope>NUCLEOTIDE SEQUENCE [LARGE SCALE GENOMIC DNA]</scope>
</reference>
<accession>A0A0G1J8W5</accession>